<feature type="region of interest" description="Disordered" evidence="1">
    <location>
        <begin position="51"/>
        <end position="89"/>
    </location>
</feature>
<name>A0A395NJD8_TRIAR</name>
<reference evidence="2 3" key="1">
    <citation type="journal article" date="2018" name="PLoS Pathog.">
        <title>Evolution of structural diversity of trichothecenes, a family of toxins produced by plant pathogenic and entomopathogenic fungi.</title>
        <authorList>
            <person name="Proctor R.H."/>
            <person name="McCormick S.P."/>
            <person name="Kim H.S."/>
            <person name="Cardoza R.E."/>
            <person name="Stanley A.M."/>
            <person name="Lindo L."/>
            <person name="Kelly A."/>
            <person name="Brown D.W."/>
            <person name="Lee T."/>
            <person name="Vaughan M.M."/>
            <person name="Alexander N.J."/>
            <person name="Busman M."/>
            <person name="Gutierrez S."/>
        </authorList>
    </citation>
    <scope>NUCLEOTIDE SEQUENCE [LARGE SCALE GENOMIC DNA]</scope>
    <source>
        <strain evidence="2 3">IBT 40837</strain>
    </source>
</reference>
<dbReference type="EMBL" id="PXOA01000368">
    <property type="protein sequence ID" value="RFU76225.1"/>
    <property type="molecule type" value="Genomic_DNA"/>
</dbReference>
<feature type="compositionally biased region" description="Basic and acidic residues" evidence="1">
    <location>
        <begin position="625"/>
        <end position="636"/>
    </location>
</feature>
<gene>
    <name evidence="2" type="ORF">TARUN_6019</name>
</gene>
<dbReference type="Proteomes" id="UP000266272">
    <property type="component" value="Unassembled WGS sequence"/>
</dbReference>
<sequence length="1176" mass="133647">MELLTTLFSPMNLENRPQKDNKRGNPATLYAGNGGEVVNARQGVAYYKASPPPYTSATLSPRPISKLTLEDKRQRPDSDVDGDRPSVTRMPPFAQDVYSLFNNLERSIAVFNTRFDNLERSIAVVNTRFDNVERSIREVKDAIEDSNTGHTPCRYDTEERDGITQEVKEADSSIVLNYMANAYCTNASSKSAKYLSTHALICCHEKCKRAISVRRGRPTSHLADHGIPLSERAELTKLLNAIDLENPDKLIPLEDGSLAIPQLRLYNGYICRKCNTRTIDLQLIKKHNPLYGKGCCPEQGIDSNTPSDSHIEYVYLQTWAPIHNRRYWIVEHNGTTIRPAGGQLAQDHIESVQKREIERSRKVGDSNNHMLCFAEQSPWLERTGWERMLRGRDREVLSAMIEVPRQQGGQPHVLLRRNPDCQEDDVVSTSEDEGKIAAILNLVNPMMDRCEQTARSTSRNILCWIRSVKPLSPSPEPFQLLRQPDSTRKYRYLHRRLLAFVLRAYRLDPDVRRRLTKIHMSTKILRLLDSLWQNQYWDSDGQQTSCAIPSTIVNCDSINLDLDEEVSKIDYMNDGGNNENDDENVDENNRGDNENNNENDDEDEDEDEDESGDEDDDENYDENDDKSNLESEHDSNDDYDESQFAGSGHIEVDSNITADAQSNIACFPAFHAANAQRCVDEVLELLFGLSVALFEERPINERLDSMLAVLFSGILGFSKTRQSFLQARDFTAHLSALIYNQRLVLLERALPVRPYPKLAIECRPRRNQLQQLNKVRKRFLVAGSASSFDEFFSLRNYGRVAAQSDSPSFLLHWSDDGQSVWWKDSSPLSMSQFRQLSQQLIRETESLCDELMYGLEPTIILGSIKDDMTNKQQGYSFVSDPANNLHHAYLELCHQACTAVHGSLSQKGHWKWKAVDKYLKTERRFRMVVGLIMQETGGQAARWSELLSLLCQNSEFGQRGLFAFKSYIIYITRHHKAKRSTNREHIVARFLPAGPSQILYKYLAYIRPSVDLLQRERYQSGLESGSEILSGSQLLFRNQSEPGSKAWSTSRFNNALKRETQKVWGQSVNSRIMRQLRIGITEKHTHRSGDNPERVATDNGTLKASKRHNSYGSAASSTVIEESAKESELNIRTLGLKRKLPHSWTQQPVGYGGDPPTDLAALAATSIATLLRKGRL</sequence>
<evidence type="ECO:0000313" key="2">
    <source>
        <dbReference type="EMBL" id="RFU76225.1"/>
    </source>
</evidence>
<proteinExistence type="predicted"/>
<comment type="caution">
    <text evidence="2">The sequence shown here is derived from an EMBL/GenBank/DDBJ whole genome shotgun (WGS) entry which is preliminary data.</text>
</comment>
<feature type="compositionally biased region" description="Basic and acidic residues" evidence="1">
    <location>
        <begin position="1080"/>
        <end position="1096"/>
    </location>
</feature>
<evidence type="ECO:0000313" key="3">
    <source>
        <dbReference type="Proteomes" id="UP000266272"/>
    </source>
</evidence>
<dbReference type="OrthoDB" id="4982631at2759"/>
<dbReference type="STRING" id="490622.A0A395NJD8"/>
<feature type="compositionally biased region" description="Acidic residues" evidence="1">
    <location>
        <begin position="595"/>
        <end position="624"/>
    </location>
</feature>
<feature type="region of interest" description="Disordered" evidence="1">
    <location>
        <begin position="1"/>
        <end position="34"/>
    </location>
</feature>
<organism evidence="2 3">
    <name type="scientific">Trichoderma arundinaceum</name>
    <dbReference type="NCBI Taxonomy" id="490622"/>
    <lineage>
        <taxon>Eukaryota</taxon>
        <taxon>Fungi</taxon>
        <taxon>Dikarya</taxon>
        <taxon>Ascomycota</taxon>
        <taxon>Pezizomycotina</taxon>
        <taxon>Sordariomycetes</taxon>
        <taxon>Hypocreomycetidae</taxon>
        <taxon>Hypocreales</taxon>
        <taxon>Hypocreaceae</taxon>
        <taxon>Trichoderma</taxon>
    </lineage>
</organism>
<feature type="region of interest" description="Disordered" evidence="1">
    <location>
        <begin position="570"/>
        <end position="645"/>
    </location>
</feature>
<dbReference type="AlphaFoldDB" id="A0A395NJD8"/>
<accession>A0A395NJD8</accession>
<feature type="compositionally biased region" description="Polar residues" evidence="1">
    <location>
        <begin position="1110"/>
        <end position="1119"/>
    </location>
</feature>
<protein>
    <submittedName>
        <fullName evidence="2">Telomere-associated helicase</fullName>
    </submittedName>
</protein>
<keyword evidence="3" id="KW-1185">Reference proteome</keyword>
<feature type="compositionally biased region" description="Basic and acidic residues" evidence="1">
    <location>
        <begin position="68"/>
        <end position="86"/>
    </location>
</feature>
<feature type="region of interest" description="Disordered" evidence="1">
    <location>
        <begin position="1080"/>
        <end position="1119"/>
    </location>
</feature>
<evidence type="ECO:0000256" key="1">
    <source>
        <dbReference type="SAM" id="MobiDB-lite"/>
    </source>
</evidence>